<keyword evidence="1" id="KW-0238">DNA-binding</keyword>
<dbReference type="GO" id="GO:0006310">
    <property type="term" value="P:DNA recombination"/>
    <property type="evidence" value="ECO:0007669"/>
    <property type="project" value="UniProtKB-KW"/>
</dbReference>
<gene>
    <name evidence="4" type="ORF">SOIL9_36160</name>
</gene>
<proteinExistence type="predicted"/>
<sequence>MARRFEHYTQVGDGAKAVSVGYSTKDRNGYWAIVFVDPIGKRLEKMTKCKVAGKKPDANFFVEAARIIVTAFSTAYPDPKRVTWEEAINKLAPDLREDTLIAYTKSIRILRETLEAERIKPTSPVEITPELASLFARVWLAGTFKRSKASDAKEYKRKPTTLNFYLRQLSAVWNQFIEIGYAKENPWKVVRKAETDKVRKAVPTEEVTAHFFAWIKERYPEWRALHAFVELKALAGCRLKDICVLNSNQVKANRVTWTPEQVKQRDGRSVLLPDELFQSLVSAAGAVYLWQGILDGLGTFRRSKRRKNDGLPSDTVYDVVSNIFREYSDTHPEQPRLNTHALRRRAITLVVAATQNIDQTSQVIGITPACARDYYLDAQRAFQTDDIYRKVAGVLLPKASQTDSEKSPTIPPLNGNKGAQFGTMTNN</sequence>
<evidence type="ECO:0000256" key="3">
    <source>
        <dbReference type="SAM" id="MobiDB-lite"/>
    </source>
</evidence>
<organism evidence="4 5">
    <name type="scientific">Gemmata massiliana</name>
    <dbReference type="NCBI Taxonomy" id="1210884"/>
    <lineage>
        <taxon>Bacteria</taxon>
        <taxon>Pseudomonadati</taxon>
        <taxon>Planctomycetota</taxon>
        <taxon>Planctomycetia</taxon>
        <taxon>Gemmatales</taxon>
        <taxon>Gemmataceae</taxon>
        <taxon>Gemmata</taxon>
    </lineage>
</organism>
<name>A0A6P2CYA0_9BACT</name>
<reference evidence="4 5" key="1">
    <citation type="submission" date="2019-05" db="EMBL/GenBank/DDBJ databases">
        <authorList>
            <consortium name="Science for Life Laboratories"/>
        </authorList>
    </citation>
    <scope>NUCLEOTIDE SEQUENCE [LARGE SCALE GENOMIC DNA]</scope>
    <source>
        <strain evidence="4">Soil9</strain>
    </source>
</reference>
<dbReference type="GO" id="GO:0015074">
    <property type="term" value="P:DNA integration"/>
    <property type="evidence" value="ECO:0007669"/>
    <property type="project" value="InterPro"/>
</dbReference>
<evidence type="ECO:0000313" key="4">
    <source>
        <dbReference type="EMBL" id="VTR94098.1"/>
    </source>
</evidence>
<keyword evidence="2" id="KW-0233">DNA recombination</keyword>
<dbReference type="SUPFAM" id="SSF56349">
    <property type="entry name" value="DNA breaking-rejoining enzymes"/>
    <property type="match status" value="1"/>
</dbReference>
<evidence type="ECO:0000256" key="1">
    <source>
        <dbReference type="ARBA" id="ARBA00023125"/>
    </source>
</evidence>
<accession>A0A6P2CYA0</accession>
<feature type="region of interest" description="Disordered" evidence="3">
    <location>
        <begin position="399"/>
        <end position="427"/>
    </location>
</feature>
<dbReference type="Gene3D" id="1.10.443.10">
    <property type="entry name" value="Intergrase catalytic core"/>
    <property type="match status" value="1"/>
</dbReference>
<dbReference type="GO" id="GO:0003677">
    <property type="term" value="F:DNA binding"/>
    <property type="evidence" value="ECO:0007669"/>
    <property type="project" value="UniProtKB-KW"/>
</dbReference>
<protein>
    <submittedName>
        <fullName evidence="4">Integrase:: Phage_integrase</fullName>
    </submittedName>
</protein>
<dbReference type="AlphaFoldDB" id="A0A6P2CYA0"/>
<dbReference type="InterPro" id="IPR013762">
    <property type="entry name" value="Integrase-like_cat_sf"/>
</dbReference>
<dbReference type="Proteomes" id="UP000464178">
    <property type="component" value="Chromosome"/>
</dbReference>
<dbReference type="Gene3D" id="1.10.150.130">
    <property type="match status" value="1"/>
</dbReference>
<keyword evidence="5" id="KW-1185">Reference proteome</keyword>
<evidence type="ECO:0000256" key="2">
    <source>
        <dbReference type="ARBA" id="ARBA00023172"/>
    </source>
</evidence>
<dbReference type="RefSeq" id="WP_162668711.1">
    <property type="nucleotide sequence ID" value="NZ_LR593886.1"/>
</dbReference>
<dbReference type="KEGG" id="gms:SOIL9_36160"/>
<dbReference type="InterPro" id="IPR011010">
    <property type="entry name" value="DNA_brk_join_enz"/>
</dbReference>
<dbReference type="EMBL" id="LR593886">
    <property type="protein sequence ID" value="VTR94098.1"/>
    <property type="molecule type" value="Genomic_DNA"/>
</dbReference>
<evidence type="ECO:0000313" key="5">
    <source>
        <dbReference type="Proteomes" id="UP000464178"/>
    </source>
</evidence>
<dbReference type="InterPro" id="IPR010998">
    <property type="entry name" value="Integrase_recombinase_N"/>
</dbReference>